<protein>
    <submittedName>
        <fullName evidence="1">AAA-like domain</fullName>
    </submittedName>
</protein>
<reference evidence="1" key="1">
    <citation type="submission" date="2019-02" db="EMBL/GenBank/DDBJ databases">
        <authorList>
            <person name="Gruber-Vodicka R. H."/>
            <person name="Seah K. B. B."/>
        </authorList>
    </citation>
    <scope>NUCLEOTIDE SEQUENCE</scope>
    <source>
        <strain evidence="1">BECK_S312</strain>
        <strain evidence="2">BECK_S426</strain>
    </source>
</reference>
<dbReference type="AlphaFoldDB" id="A0A450W7E7"/>
<dbReference type="EMBL" id="CAADFP010000115">
    <property type="protein sequence ID" value="VFK30596.1"/>
    <property type="molecule type" value="Genomic_DNA"/>
</dbReference>
<organism evidence="1">
    <name type="scientific">Candidatus Kentrum sp. LPFa</name>
    <dbReference type="NCBI Taxonomy" id="2126335"/>
    <lineage>
        <taxon>Bacteria</taxon>
        <taxon>Pseudomonadati</taxon>
        <taxon>Pseudomonadota</taxon>
        <taxon>Gammaproteobacteria</taxon>
        <taxon>Candidatus Kentrum</taxon>
    </lineage>
</organism>
<evidence type="ECO:0000313" key="1">
    <source>
        <dbReference type="EMBL" id="VFK12841.1"/>
    </source>
</evidence>
<dbReference type="InterPro" id="IPR027417">
    <property type="entry name" value="P-loop_NTPase"/>
</dbReference>
<proteinExistence type="predicted"/>
<gene>
    <name evidence="1" type="ORF">BECKLPF1236A_GA0070988_100774</name>
    <name evidence="2" type="ORF">BECKLPF1236C_GA0070990_101154</name>
</gene>
<name>A0A450W7E7_9GAMM</name>
<dbReference type="EMBL" id="CAADFM010000077">
    <property type="protein sequence ID" value="VFK12841.1"/>
    <property type="molecule type" value="Genomic_DNA"/>
</dbReference>
<evidence type="ECO:0000313" key="2">
    <source>
        <dbReference type="EMBL" id="VFK30596.1"/>
    </source>
</evidence>
<dbReference type="Gene3D" id="3.40.50.300">
    <property type="entry name" value="P-loop containing nucleotide triphosphate hydrolases"/>
    <property type="match status" value="1"/>
</dbReference>
<sequence>METKNPFTVRGGATGGDPKQFYVERDTDERVFTFLSKGWHCYLFAPKQSGKSSLAVHLQRRLRDGQRNHCVYLNLSVLFNIDNERNDKQKANDICRKFAEGLGAELGISLQDRIGTQWPEEDGVDPTGFLVQSVTEQLIPAGAKKSYSFPRRVGHHRCAASHGPGGTGLGLCRTYDNVSRWRKISHNLLPAGLAAAGISGEMERAAAGPVGERAAG</sequence>
<accession>A0A450W7E7</accession>